<keyword evidence="1" id="KW-1133">Transmembrane helix</keyword>
<keyword evidence="1" id="KW-0472">Membrane</keyword>
<protein>
    <submittedName>
        <fullName evidence="2">Uncharacterized protein</fullName>
    </submittedName>
</protein>
<accession>A0A7S4QFV9</accession>
<keyword evidence="1" id="KW-0812">Transmembrane</keyword>
<evidence type="ECO:0000256" key="1">
    <source>
        <dbReference type="SAM" id="Phobius"/>
    </source>
</evidence>
<feature type="transmembrane region" description="Helical" evidence="1">
    <location>
        <begin position="12"/>
        <end position="29"/>
    </location>
</feature>
<proteinExistence type="predicted"/>
<dbReference type="AlphaFoldDB" id="A0A7S4QFV9"/>
<name>A0A7S4QFV9_9STRA</name>
<dbReference type="EMBL" id="HBNS01002774">
    <property type="protein sequence ID" value="CAE4582409.1"/>
    <property type="molecule type" value="Transcribed_RNA"/>
</dbReference>
<gene>
    <name evidence="2" type="ORF">DBRI00130_LOCUS2230</name>
</gene>
<reference evidence="2" key="1">
    <citation type="submission" date="2021-01" db="EMBL/GenBank/DDBJ databases">
        <authorList>
            <person name="Corre E."/>
            <person name="Pelletier E."/>
            <person name="Niang G."/>
            <person name="Scheremetjew M."/>
            <person name="Finn R."/>
            <person name="Kale V."/>
            <person name="Holt S."/>
            <person name="Cochrane G."/>
            <person name="Meng A."/>
            <person name="Brown T."/>
            <person name="Cohen L."/>
        </authorList>
    </citation>
    <scope>NUCLEOTIDE SEQUENCE</scope>
    <source>
        <strain evidence="2">GSO104</strain>
    </source>
</reference>
<sequence>MSDGAEYRRQKVGSFVLLVVFMVFLLKSYQESATYISSHEEDVEVKWLSGPKASGKDDEWYSPTTELPKLVSNLAEAKTRVVAMLEKDYGEYAATVFNKTSVYSVMKTETFDKIKRRMQLKVIEAQLRYMGKMSNEENDKTVDEMNANVTFRWFTAGHSTAAGHGNIFEQNSYVKLGEIAKVAFESVGIDFIAESRAMGGYSSGPEIALCMEAIFGRDIDAISWDYGMTDGRDPRNYWLWSSRAGLVPTMPIVFLNDNRRGEVNAEIQKMGMAAVHIQELDRLKKMFPNSDLTDNVDDLPPAVRWYICAGHAENDEPCNKYKWNTGECGADGKFQTSWHNGWKDHLFIGRVIGLFLVESLIEAVSDLAGNENAGSSPAPAVSIEYYNHLLSLETDDRKLFLDSTPSVVDQYQSLGGGIFHDFFRGDLYCHTALLPSTARFHGLTDGSAKKAVHHFGGYHTDFDTGVSSELLAVYTGLLLTYKQPDRRNCDVGKPREIDYKDWFSVQGTDEWVSTTFPNDAEINAYEWHENPERNGKVVLCTLVCDWGKCSSDYVFIEEINESDSPNLHIRINEQDVHNATKIDGFCYALSGKDGSQHFGPGIENSQGQYKIEFKVDKPNTKLYLSSIIIL</sequence>
<organism evidence="2">
    <name type="scientific">Ditylum brightwellii</name>
    <dbReference type="NCBI Taxonomy" id="49249"/>
    <lineage>
        <taxon>Eukaryota</taxon>
        <taxon>Sar</taxon>
        <taxon>Stramenopiles</taxon>
        <taxon>Ochrophyta</taxon>
        <taxon>Bacillariophyta</taxon>
        <taxon>Mediophyceae</taxon>
        <taxon>Lithodesmiophycidae</taxon>
        <taxon>Lithodesmiales</taxon>
        <taxon>Lithodesmiaceae</taxon>
        <taxon>Ditylum</taxon>
    </lineage>
</organism>
<evidence type="ECO:0000313" key="2">
    <source>
        <dbReference type="EMBL" id="CAE4582409.1"/>
    </source>
</evidence>